<accession>A0A6J4IDF2</accession>
<gene>
    <name evidence="2" type="ORF">AVDCRST_MAG77-2941</name>
</gene>
<feature type="domain" description="DUF58" evidence="1">
    <location>
        <begin position="199"/>
        <end position="388"/>
    </location>
</feature>
<dbReference type="PANTHER" id="PTHR33608:SF3">
    <property type="entry name" value="SLR2013 PROTEIN"/>
    <property type="match status" value="1"/>
</dbReference>
<proteinExistence type="predicted"/>
<dbReference type="PANTHER" id="PTHR33608">
    <property type="entry name" value="BLL2464 PROTEIN"/>
    <property type="match status" value="1"/>
</dbReference>
<dbReference type="Gene3D" id="3.40.50.410">
    <property type="entry name" value="von Willebrand factor, type A domain"/>
    <property type="match status" value="1"/>
</dbReference>
<sequence>MPTRRLFLLFLLTVPLVALGGVGRQAAVALALLLLAAASVDWWLARDVRRVGVIRDVEDKLSLADWNPVALRLSNPTARAMRLIARDIVPPDFAVEGADVMSTGRRVLLPAGGDVGIEYRVRPRHRGNYAFGTVYLRAQGPLGLTWRQHAVPGSSLAVRVYPSLRQLRRYELLVRRGLTQEAGTKPVRAPGASTEFEGLREYVTDDEFRRINWKATARRGKAIVNQYEAERSQNVVIMIDAGRLMGARADLPATDEAAQLVEGEAPAGLTKLDYALNAALLLAYVASVRGDRIAFLSYADEVRTFVPPTRGRRAFLRMVDAFYALDAEPIEPDHGLAFQFLAGRNLRRSLVVLFTDLADRESSTQLVANVLRAARHHLVVCVTLSDPTVTRPAAWDLTTASGSDATGFGTDQPHGVAPGTALYEKMVAQRLLDERAAVLGSLTQRGVYSVDTEADKLSPGVIQAYLELKSRGRI</sequence>
<dbReference type="EMBL" id="CADCTC010000121">
    <property type="protein sequence ID" value="CAA9247206.1"/>
    <property type="molecule type" value="Genomic_DNA"/>
</dbReference>
<evidence type="ECO:0000313" key="2">
    <source>
        <dbReference type="EMBL" id="CAA9247206.1"/>
    </source>
</evidence>
<protein>
    <recommendedName>
        <fullName evidence="1">DUF58 domain-containing protein</fullName>
    </recommendedName>
</protein>
<name>A0A6J4IDF2_9CHLR</name>
<dbReference type="Pfam" id="PF01882">
    <property type="entry name" value="DUF58"/>
    <property type="match status" value="1"/>
</dbReference>
<organism evidence="2">
    <name type="scientific">uncultured Chloroflexota bacterium</name>
    <dbReference type="NCBI Taxonomy" id="166587"/>
    <lineage>
        <taxon>Bacteria</taxon>
        <taxon>Bacillati</taxon>
        <taxon>Chloroflexota</taxon>
        <taxon>environmental samples</taxon>
    </lineage>
</organism>
<dbReference type="SUPFAM" id="SSF53300">
    <property type="entry name" value="vWA-like"/>
    <property type="match status" value="1"/>
</dbReference>
<reference evidence="2" key="1">
    <citation type="submission" date="2020-02" db="EMBL/GenBank/DDBJ databases">
        <authorList>
            <person name="Meier V. D."/>
        </authorList>
    </citation>
    <scope>NUCLEOTIDE SEQUENCE</scope>
    <source>
        <strain evidence="2">AVDCRST_MAG77</strain>
    </source>
</reference>
<dbReference type="InterPro" id="IPR002881">
    <property type="entry name" value="DUF58"/>
</dbReference>
<dbReference type="AlphaFoldDB" id="A0A6J4IDF2"/>
<evidence type="ECO:0000259" key="1">
    <source>
        <dbReference type="Pfam" id="PF01882"/>
    </source>
</evidence>
<dbReference type="InterPro" id="IPR036465">
    <property type="entry name" value="vWFA_dom_sf"/>
</dbReference>